<protein>
    <submittedName>
        <fullName evidence="5">Response regulator transcription factor</fullName>
    </submittedName>
</protein>
<dbReference type="PANTHER" id="PTHR45566">
    <property type="entry name" value="HTH-TYPE TRANSCRIPTIONAL REGULATOR YHJB-RELATED"/>
    <property type="match status" value="1"/>
</dbReference>
<accession>A0ABY7VJ76</accession>
<dbReference type="SUPFAM" id="SSF52172">
    <property type="entry name" value="CheY-like"/>
    <property type="match status" value="1"/>
</dbReference>
<keyword evidence="1 2" id="KW-0597">Phosphoprotein</keyword>
<gene>
    <name evidence="5" type="ORF">H3N35_08450</name>
</gene>
<dbReference type="SMART" id="SM00421">
    <property type="entry name" value="HTH_LUXR"/>
    <property type="match status" value="1"/>
</dbReference>
<evidence type="ECO:0000313" key="5">
    <source>
        <dbReference type="EMBL" id="WDE13447.1"/>
    </source>
</evidence>
<evidence type="ECO:0000256" key="2">
    <source>
        <dbReference type="PROSITE-ProRule" id="PRU00169"/>
    </source>
</evidence>
<dbReference type="PRINTS" id="PR00038">
    <property type="entry name" value="HTHLUXR"/>
</dbReference>
<dbReference type="Pfam" id="PF00196">
    <property type="entry name" value="GerE"/>
    <property type="match status" value="1"/>
</dbReference>
<keyword evidence="6" id="KW-1185">Reference proteome</keyword>
<dbReference type="InterPro" id="IPR058245">
    <property type="entry name" value="NreC/VraR/RcsB-like_REC"/>
</dbReference>
<feature type="domain" description="Response regulatory" evidence="4">
    <location>
        <begin position="5"/>
        <end position="132"/>
    </location>
</feature>
<dbReference type="Proteomes" id="UP001215231">
    <property type="component" value="Chromosome"/>
</dbReference>
<dbReference type="PROSITE" id="PS50110">
    <property type="entry name" value="RESPONSE_REGULATORY"/>
    <property type="match status" value="1"/>
</dbReference>
<organism evidence="5 6">
    <name type="scientific">Thalassomonas haliotis</name>
    <dbReference type="NCBI Taxonomy" id="485448"/>
    <lineage>
        <taxon>Bacteria</taxon>
        <taxon>Pseudomonadati</taxon>
        <taxon>Pseudomonadota</taxon>
        <taxon>Gammaproteobacteria</taxon>
        <taxon>Alteromonadales</taxon>
        <taxon>Colwelliaceae</taxon>
        <taxon>Thalassomonas</taxon>
    </lineage>
</organism>
<dbReference type="InterPro" id="IPR011006">
    <property type="entry name" value="CheY-like_superfamily"/>
</dbReference>
<dbReference type="CDD" id="cd06170">
    <property type="entry name" value="LuxR_C_like"/>
    <property type="match status" value="1"/>
</dbReference>
<sequence>MSQSQVIIADDHPLFRAALKQALCQCIESGSQESNCPQDETILETDNFNGLITLIEAQSAIELVFLDLHMPGNIGFSGLTRLLNHYPDLAVVMISSEDNPDIMRKAIDLGACAFIPKSADFTTIARAVNTVTDGNIWLPEHLLAEQEQQKHHKREQSQDKKLAEKLAQLTPQQYTVLELIADGQLNKQIAYRLNIRETTVKKHVSAILAKFEINNRTQAGIAFQQLNAAHNH</sequence>
<dbReference type="EMBL" id="CP059693">
    <property type="protein sequence ID" value="WDE13447.1"/>
    <property type="molecule type" value="Genomic_DNA"/>
</dbReference>
<dbReference type="Pfam" id="PF00072">
    <property type="entry name" value="Response_reg"/>
    <property type="match status" value="1"/>
</dbReference>
<reference evidence="5 6" key="1">
    <citation type="journal article" date="2022" name="Mar. Drugs">
        <title>Bioassay-Guided Fractionation Leads to the Detection of Cholic Acid Generated by the Rare Thalassomonas sp.</title>
        <authorList>
            <person name="Pheiffer F."/>
            <person name="Schneider Y.K."/>
            <person name="Hansen E.H."/>
            <person name="Andersen J.H."/>
            <person name="Isaksson J."/>
            <person name="Busche T."/>
            <person name="R C."/>
            <person name="Kalinowski J."/>
            <person name="Zyl L.V."/>
            <person name="Trindade M."/>
        </authorList>
    </citation>
    <scope>NUCLEOTIDE SEQUENCE [LARGE SCALE GENOMIC DNA]</scope>
    <source>
        <strain evidence="5 6">A5K-61T</strain>
    </source>
</reference>
<dbReference type="InterPro" id="IPR051015">
    <property type="entry name" value="EvgA-like"/>
</dbReference>
<name>A0ABY7VJ76_9GAMM</name>
<dbReference type="PANTHER" id="PTHR45566:SF1">
    <property type="entry name" value="HTH-TYPE TRANSCRIPTIONAL REGULATOR YHJB-RELATED"/>
    <property type="match status" value="1"/>
</dbReference>
<dbReference type="Gene3D" id="3.40.50.2300">
    <property type="match status" value="1"/>
</dbReference>
<evidence type="ECO:0000259" key="4">
    <source>
        <dbReference type="PROSITE" id="PS50110"/>
    </source>
</evidence>
<dbReference type="RefSeq" id="WP_274053828.1">
    <property type="nucleotide sequence ID" value="NZ_CP059693.1"/>
</dbReference>
<feature type="domain" description="HTH luxR-type" evidence="3">
    <location>
        <begin position="162"/>
        <end position="227"/>
    </location>
</feature>
<dbReference type="CDD" id="cd17535">
    <property type="entry name" value="REC_NarL-like"/>
    <property type="match status" value="1"/>
</dbReference>
<dbReference type="PROSITE" id="PS00622">
    <property type="entry name" value="HTH_LUXR_1"/>
    <property type="match status" value="1"/>
</dbReference>
<dbReference type="InterPro" id="IPR000792">
    <property type="entry name" value="Tscrpt_reg_LuxR_C"/>
</dbReference>
<proteinExistence type="predicted"/>
<dbReference type="InterPro" id="IPR001789">
    <property type="entry name" value="Sig_transdc_resp-reg_receiver"/>
</dbReference>
<dbReference type="PROSITE" id="PS50043">
    <property type="entry name" value="HTH_LUXR_2"/>
    <property type="match status" value="1"/>
</dbReference>
<evidence type="ECO:0000256" key="1">
    <source>
        <dbReference type="ARBA" id="ARBA00022553"/>
    </source>
</evidence>
<feature type="modified residue" description="4-aspartylphosphate" evidence="2">
    <location>
        <position position="67"/>
    </location>
</feature>
<evidence type="ECO:0000259" key="3">
    <source>
        <dbReference type="PROSITE" id="PS50043"/>
    </source>
</evidence>
<evidence type="ECO:0000313" key="6">
    <source>
        <dbReference type="Proteomes" id="UP001215231"/>
    </source>
</evidence>
<dbReference type="SMART" id="SM00448">
    <property type="entry name" value="REC"/>
    <property type="match status" value="1"/>
</dbReference>